<comment type="caution">
    <text evidence="1">The sequence shown here is derived from an EMBL/GenBank/DDBJ whole genome shotgun (WGS) entry which is preliminary data.</text>
</comment>
<organism evidence="1 2">
    <name type="scientific">Acinetobacter guerrae</name>
    <dbReference type="NCBI Taxonomy" id="1843371"/>
    <lineage>
        <taxon>Bacteria</taxon>
        <taxon>Pseudomonadati</taxon>
        <taxon>Pseudomonadota</taxon>
        <taxon>Gammaproteobacteria</taxon>
        <taxon>Moraxellales</taxon>
        <taxon>Moraxellaceae</taxon>
        <taxon>Acinetobacter</taxon>
    </lineage>
</organism>
<proteinExistence type="predicted"/>
<dbReference type="RefSeq" id="WP_120371075.1">
    <property type="nucleotide sequence ID" value="NZ_RAXU01000021.1"/>
</dbReference>
<dbReference type="Proteomes" id="UP000269001">
    <property type="component" value="Unassembled WGS sequence"/>
</dbReference>
<name>A0A3A8E8K8_9GAMM</name>
<accession>A0A3A8E8K8</accession>
<protein>
    <recommendedName>
        <fullName evidence="3">Bacteriophage abortive infection AbiH</fullName>
    </recommendedName>
</protein>
<keyword evidence="2" id="KW-1185">Reference proteome</keyword>
<dbReference type="Pfam" id="PF14253">
    <property type="entry name" value="AbiH"/>
    <property type="match status" value="1"/>
</dbReference>
<dbReference type="EMBL" id="RAXU01000021">
    <property type="protein sequence ID" value="RKG31352.1"/>
    <property type="molecule type" value="Genomic_DNA"/>
</dbReference>
<sequence>MNILIVGNGFDLSHYLPTKYDHFMDVMKAIEEKDLGQPIKNIFKTSVDDPTTLLIQVQQIQYAFSEKTYQMNFDELFVECRDKWFIDKTKEMYVTDSTNVSVEQIIKIQYQLQKNNWYQYFKNHVEEIKTWIDFEQKIEEVLITLSNCIAEIEQIKRPTELFEYFAHDQKNGIRINERNFNVLSFFNFFVLESYEANLPITDRMSVVNKIDKRINLNPKFCHGENLKNGFNPLSFLDYLYAQLEEFIEIFNHYLEVVVSKLQPKDQLKSDVKDWIYPHKIYSFNYTNTYQRFYDAVEVDYLHGSHGEEQNIVLGISELEHKNLIKLKAYGFTKYHQKLLKDTDYLFLDVYKYQIIEQKTQFEENLKLMNANALNPIRTKVTQANLMSKYKVLDLNFYIWGHSLDISDKDYIIDLFSLNDDMDRNVRVTVYYFDKNAKFSLLNNLLAILGKEKVEIWMKKNWLKFEKNPRIMISDSIS</sequence>
<dbReference type="AlphaFoldDB" id="A0A3A8E8K8"/>
<reference evidence="1 2" key="1">
    <citation type="submission" date="2018-09" db="EMBL/GenBank/DDBJ databases">
        <title>The draft genome of Acinetobacter spp. strains.</title>
        <authorList>
            <person name="Qin J."/>
            <person name="Feng Y."/>
            <person name="Zong Z."/>
        </authorList>
    </citation>
    <scope>NUCLEOTIDE SEQUENCE [LARGE SCALE GENOMIC DNA]</scope>
    <source>
        <strain evidence="1 2">WCHAc060096</strain>
    </source>
</reference>
<evidence type="ECO:0008006" key="3">
    <source>
        <dbReference type="Google" id="ProtNLM"/>
    </source>
</evidence>
<evidence type="ECO:0000313" key="1">
    <source>
        <dbReference type="EMBL" id="RKG31352.1"/>
    </source>
</evidence>
<evidence type="ECO:0000313" key="2">
    <source>
        <dbReference type="Proteomes" id="UP000269001"/>
    </source>
</evidence>
<dbReference type="InterPro" id="IPR025935">
    <property type="entry name" value="AbiH"/>
</dbReference>
<gene>
    <name evidence="1" type="ORF">D7V21_13990</name>
</gene>